<keyword evidence="2" id="KW-1185">Reference proteome</keyword>
<accession>A0A919Q0G7</accession>
<evidence type="ECO:0000313" key="1">
    <source>
        <dbReference type="EMBL" id="GIG53842.1"/>
    </source>
</evidence>
<gene>
    <name evidence="1" type="ORF">Dac01nite_05940</name>
</gene>
<dbReference type="EMBL" id="BONR01000001">
    <property type="protein sequence ID" value="GIG53842.1"/>
    <property type="molecule type" value="Genomic_DNA"/>
</dbReference>
<dbReference type="RefSeq" id="WP_203653266.1">
    <property type="nucleotide sequence ID" value="NZ_BONR01000001.1"/>
</dbReference>
<reference evidence="1" key="1">
    <citation type="submission" date="2021-01" db="EMBL/GenBank/DDBJ databases">
        <title>Whole genome shotgun sequence of Demequina activiva NBRC 110675.</title>
        <authorList>
            <person name="Komaki H."/>
            <person name="Tamura T."/>
        </authorList>
    </citation>
    <scope>NUCLEOTIDE SEQUENCE</scope>
    <source>
        <strain evidence="1">NBRC 110675</strain>
    </source>
</reference>
<comment type="caution">
    <text evidence="1">The sequence shown here is derived from an EMBL/GenBank/DDBJ whole genome shotgun (WGS) entry which is preliminary data.</text>
</comment>
<dbReference type="Proteomes" id="UP000652354">
    <property type="component" value="Unassembled WGS sequence"/>
</dbReference>
<name>A0A919Q0G7_9MICO</name>
<protein>
    <submittedName>
        <fullName evidence="1">Uncharacterized protein</fullName>
    </submittedName>
</protein>
<proteinExistence type="predicted"/>
<sequence length="48" mass="4720">MARIAITAGAGLIALLLGIGVGWTAQQWQPSSGAADLGARTPVESVGS</sequence>
<evidence type="ECO:0000313" key="2">
    <source>
        <dbReference type="Proteomes" id="UP000652354"/>
    </source>
</evidence>
<dbReference type="AlphaFoldDB" id="A0A919Q0G7"/>
<organism evidence="1 2">
    <name type="scientific">Demequina activiva</name>
    <dbReference type="NCBI Taxonomy" id="1582364"/>
    <lineage>
        <taxon>Bacteria</taxon>
        <taxon>Bacillati</taxon>
        <taxon>Actinomycetota</taxon>
        <taxon>Actinomycetes</taxon>
        <taxon>Micrococcales</taxon>
        <taxon>Demequinaceae</taxon>
        <taxon>Demequina</taxon>
    </lineage>
</organism>